<accession>A0A3N4HYL2</accession>
<proteinExistence type="predicted"/>
<dbReference type="Proteomes" id="UP000275078">
    <property type="component" value="Unassembled WGS sequence"/>
</dbReference>
<feature type="region of interest" description="Disordered" evidence="1">
    <location>
        <begin position="1"/>
        <end position="30"/>
    </location>
</feature>
<dbReference type="EMBL" id="ML119713">
    <property type="protein sequence ID" value="RPA78257.1"/>
    <property type="molecule type" value="Genomic_DNA"/>
</dbReference>
<dbReference type="AlphaFoldDB" id="A0A3N4HYL2"/>
<evidence type="ECO:0000313" key="2">
    <source>
        <dbReference type="EMBL" id="RPA78257.1"/>
    </source>
</evidence>
<name>A0A3N4HYL2_ASCIM</name>
<dbReference type="InterPro" id="IPR036047">
    <property type="entry name" value="F-box-like_dom_sf"/>
</dbReference>
<evidence type="ECO:0000256" key="1">
    <source>
        <dbReference type="SAM" id="MobiDB-lite"/>
    </source>
</evidence>
<evidence type="ECO:0000313" key="3">
    <source>
        <dbReference type="Proteomes" id="UP000275078"/>
    </source>
</evidence>
<gene>
    <name evidence="2" type="ORF">BJ508DRAFT_329385</name>
</gene>
<keyword evidence="3" id="KW-1185">Reference proteome</keyword>
<organism evidence="2 3">
    <name type="scientific">Ascobolus immersus RN42</name>
    <dbReference type="NCBI Taxonomy" id="1160509"/>
    <lineage>
        <taxon>Eukaryota</taxon>
        <taxon>Fungi</taxon>
        <taxon>Dikarya</taxon>
        <taxon>Ascomycota</taxon>
        <taxon>Pezizomycotina</taxon>
        <taxon>Pezizomycetes</taxon>
        <taxon>Pezizales</taxon>
        <taxon>Ascobolaceae</taxon>
        <taxon>Ascobolus</taxon>
    </lineage>
</organism>
<reference evidence="2 3" key="1">
    <citation type="journal article" date="2018" name="Nat. Ecol. Evol.">
        <title>Pezizomycetes genomes reveal the molecular basis of ectomycorrhizal truffle lifestyle.</title>
        <authorList>
            <person name="Murat C."/>
            <person name="Payen T."/>
            <person name="Noel B."/>
            <person name="Kuo A."/>
            <person name="Morin E."/>
            <person name="Chen J."/>
            <person name="Kohler A."/>
            <person name="Krizsan K."/>
            <person name="Balestrini R."/>
            <person name="Da Silva C."/>
            <person name="Montanini B."/>
            <person name="Hainaut M."/>
            <person name="Levati E."/>
            <person name="Barry K.W."/>
            <person name="Belfiori B."/>
            <person name="Cichocki N."/>
            <person name="Clum A."/>
            <person name="Dockter R.B."/>
            <person name="Fauchery L."/>
            <person name="Guy J."/>
            <person name="Iotti M."/>
            <person name="Le Tacon F."/>
            <person name="Lindquist E.A."/>
            <person name="Lipzen A."/>
            <person name="Malagnac F."/>
            <person name="Mello A."/>
            <person name="Molinier V."/>
            <person name="Miyauchi S."/>
            <person name="Poulain J."/>
            <person name="Riccioni C."/>
            <person name="Rubini A."/>
            <person name="Sitrit Y."/>
            <person name="Splivallo R."/>
            <person name="Traeger S."/>
            <person name="Wang M."/>
            <person name="Zifcakova L."/>
            <person name="Wipf D."/>
            <person name="Zambonelli A."/>
            <person name="Paolocci F."/>
            <person name="Nowrousian M."/>
            <person name="Ottonello S."/>
            <person name="Baldrian P."/>
            <person name="Spatafora J.W."/>
            <person name="Henrissat B."/>
            <person name="Nagy L.G."/>
            <person name="Aury J.M."/>
            <person name="Wincker P."/>
            <person name="Grigoriev I.V."/>
            <person name="Bonfante P."/>
            <person name="Martin F.M."/>
        </authorList>
    </citation>
    <scope>NUCLEOTIDE SEQUENCE [LARGE SCALE GENOMIC DNA]</scope>
    <source>
        <strain evidence="2 3">RN42</strain>
    </source>
</reference>
<protein>
    <recommendedName>
        <fullName evidence="4">F-box domain-containing protein</fullName>
    </recommendedName>
</protein>
<dbReference type="SUPFAM" id="SSF81383">
    <property type="entry name" value="F-box domain"/>
    <property type="match status" value="1"/>
</dbReference>
<sequence length="311" mass="34566">MILIGVDPTSLEVEKTETKSETPPPRRPRPFFPTDKDVSYLLSLCTPSTVRPARPTHTASSLPHFLCLPPELHLLLIPHLPLADLHSLTLTTHYFHRLLQPRLLRRLQSDRILNNAAELAVYEAVFGWNSHPKLLQCGKCGGVGRRVKGGEPVKSRFRSALSAPGAREWYRLKVGVVTITGGKGIVRERITRGRDKSGRLIDGETGRVLDESIDLGAFGPDLPAPRVRGWRKKDVKLLTANERRKLRLSERRGACCVGGCQDEVVSERRTIVIAGIELPVEVFRHATFENGTLAFDEEAMLADMARGGLQL</sequence>
<evidence type="ECO:0008006" key="4">
    <source>
        <dbReference type="Google" id="ProtNLM"/>
    </source>
</evidence>